<feature type="domain" description="Ammonium transporter AmtB-like" evidence="7">
    <location>
        <begin position="34"/>
        <end position="406"/>
    </location>
</feature>
<dbReference type="RefSeq" id="XP_022826947.1">
    <property type="nucleotide sequence ID" value="XM_022971179.1"/>
</dbReference>
<evidence type="ECO:0000256" key="6">
    <source>
        <dbReference type="SAM" id="Phobius"/>
    </source>
</evidence>
<dbReference type="PRINTS" id="PR00342">
    <property type="entry name" value="RHESUSRHD"/>
</dbReference>
<evidence type="ECO:0000313" key="11">
    <source>
        <dbReference type="RefSeq" id="XP_022826948.1"/>
    </source>
</evidence>
<protein>
    <submittedName>
        <fullName evidence="9 10">Ammonium transporter Rh type B</fullName>
    </submittedName>
</protein>
<feature type="transmembrane region" description="Helical" evidence="6">
    <location>
        <begin position="375"/>
        <end position="396"/>
    </location>
</feature>
<keyword evidence="4 6" id="KW-1133">Transmembrane helix</keyword>
<dbReference type="AlphaFoldDB" id="A0A9J7ITT0"/>
<dbReference type="InterPro" id="IPR029020">
    <property type="entry name" value="Ammonium/urea_transptr"/>
</dbReference>
<feature type="transmembrane region" description="Helical" evidence="6">
    <location>
        <begin position="274"/>
        <end position="304"/>
    </location>
</feature>
<evidence type="ECO:0000313" key="10">
    <source>
        <dbReference type="RefSeq" id="XP_022826947.1"/>
    </source>
</evidence>
<evidence type="ECO:0000256" key="4">
    <source>
        <dbReference type="ARBA" id="ARBA00022989"/>
    </source>
</evidence>
<keyword evidence="8" id="KW-1185">Reference proteome</keyword>
<evidence type="ECO:0000313" key="8">
    <source>
        <dbReference type="Proteomes" id="UP000301870"/>
    </source>
</evidence>
<dbReference type="InterPro" id="IPR002229">
    <property type="entry name" value="RhesusRHD"/>
</dbReference>
<feature type="transmembrane region" description="Helical" evidence="6">
    <location>
        <begin position="68"/>
        <end position="90"/>
    </location>
</feature>
<proteinExistence type="inferred from homology"/>
<dbReference type="Proteomes" id="UP000301870">
    <property type="component" value="Chromosome 23"/>
</dbReference>
<dbReference type="Pfam" id="PF00909">
    <property type="entry name" value="Ammonium_transp"/>
    <property type="match status" value="1"/>
</dbReference>
<dbReference type="RefSeq" id="XP_022826948.1">
    <property type="nucleotide sequence ID" value="XM_022971180.1"/>
</dbReference>
<feature type="transmembrane region" description="Helical" evidence="6">
    <location>
        <begin position="196"/>
        <end position="214"/>
    </location>
</feature>
<dbReference type="GO" id="GO:0008519">
    <property type="term" value="F:ammonium channel activity"/>
    <property type="evidence" value="ECO:0007669"/>
    <property type="project" value="InterPro"/>
</dbReference>
<comment type="subcellular location">
    <subcellularLocation>
        <location evidence="1">Membrane</location>
        <topology evidence="1">Multi-pass membrane protein</topology>
    </subcellularLocation>
</comment>
<evidence type="ECO:0000313" key="9">
    <source>
        <dbReference type="RefSeq" id="XP_022826946.1"/>
    </source>
</evidence>
<dbReference type="OrthoDB" id="534912at2759"/>
<gene>
    <name evidence="9 10 11" type="primary">LOC111356713</name>
</gene>
<dbReference type="InterPro" id="IPR024041">
    <property type="entry name" value="NH4_transpt_AmtB-like_dom"/>
</dbReference>
<dbReference type="GeneID" id="111356713"/>
<evidence type="ECO:0000256" key="2">
    <source>
        <dbReference type="ARBA" id="ARBA00011036"/>
    </source>
</evidence>
<accession>A0A9J7ITT0</accession>
<dbReference type="RefSeq" id="XP_022826946.1">
    <property type="nucleotide sequence ID" value="XM_022971178.1"/>
</dbReference>
<dbReference type="GO" id="GO:0097272">
    <property type="term" value="P:ammonium homeostasis"/>
    <property type="evidence" value="ECO:0007669"/>
    <property type="project" value="TreeGrafter"/>
</dbReference>
<feature type="transmembrane region" description="Helical" evidence="6">
    <location>
        <begin position="235"/>
        <end position="254"/>
    </location>
</feature>
<reference evidence="9 10" key="1">
    <citation type="submission" date="2025-04" db="UniProtKB">
        <authorList>
            <consortium name="RefSeq"/>
        </authorList>
    </citation>
    <scope>IDENTIFICATION</scope>
    <source>
        <strain evidence="9 10">Ishihara</strain>
        <tissue evidence="9 10">Whole body</tissue>
    </source>
</reference>
<feature type="transmembrane region" description="Helical" evidence="6">
    <location>
        <begin position="12"/>
        <end position="33"/>
    </location>
</feature>
<evidence type="ECO:0000259" key="7">
    <source>
        <dbReference type="Pfam" id="PF00909"/>
    </source>
</evidence>
<evidence type="ECO:0000256" key="3">
    <source>
        <dbReference type="ARBA" id="ARBA00022692"/>
    </source>
</evidence>
<sequence length="419" mass="45029">MVDKMSRYRYAPLLVFQIFLMILYILFTTYGGAEEANIKGFEDTHVMIFIGFAYLMTFLKKYCYSALGYNWFLAALVIQWALLCQSFFHMKDNMIHITKKSLLEADIMSATVLITFGALLGLASGTQLLFIAIIETAVGCINLYLMESVYKVTDIGGSIGIHTYGAYFGLGVSTAFRLRKPTGPDAAGTERLDGPTYISDITAMLGSIFLWIFWPSFNSGLAQTDAEAQRAVVNTYLSLAAATVTTFVLSAMVSHKPGKLDMVHIQNSTLAGGVGVGAVANLFIGPGVAIAIGIGAGVISVLGYRFVTPLLEKIGIQDTCGVHNLHGAPGVYSGLLSALFAAIATVDTYGSEYSNIFSAGAADGRSSSMQAAYQLAALATTLVLSFGTGFISGLIAKTKLFAPLEVHQRYDDEVNWELP</sequence>
<evidence type="ECO:0000256" key="5">
    <source>
        <dbReference type="ARBA" id="ARBA00023136"/>
    </source>
</evidence>
<dbReference type="PANTHER" id="PTHR11730">
    <property type="entry name" value="AMMONIUM TRANSPORTER"/>
    <property type="match status" value="1"/>
</dbReference>
<feature type="transmembrane region" description="Helical" evidence="6">
    <location>
        <begin position="45"/>
        <end position="62"/>
    </location>
</feature>
<organism evidence="8 9">
    <name type="scientific">Spodoptera litura</name>
    <name type="common">Asian cotton leafworm</name>
    <dbReference type="NCBI Taxonomy" id="69820"/>
    <lineage>
        <taxon>Eukaryota</taxon>
        <taxon>Metazoa</taxon>
        <taxon>Ecdysozoa</taxon>
        <taxon>Arthropoda</taxon>
        <taxon>Hexapoda</taxon>
        <taxon>Insecta</taxon>
        <taxon>Pterygota</taxon>
        <taxon>Neoptera</taxon>
        <taxon>Endopterygota</taxon>
        <taxon>Lepidoptera</taxon>
        <taxon>Glossata</taxon>
        <taxon>Ditrysia</taxon>
        <taxon>Noctuoidea</taxon>
        <taxon>Noctuidae</taxon>
        <taxon>Amphipyrinae</taxon>
        <taxon>Spodoptera</taxon>
    </lineage>
</organism>
<dbReference type="KEGG" id="sliu:111356713"/>
<keyword evidence="3 6" id="KW-0812">Transmembrane</keyword>
<dbReference type="CTD" id="791729"/>
<dbReference type="PANTHER" id="PTHR11730:SF60">
    <property type="entry name" value="RH50, ISOFORM D"/>
    <property type="match status" value="1"/>
</dbReference>
<dbReference type="GO" id="GO:0005886">
    <property type="term" value="C:plasma membrane"/>
    <property type="evidence" value="ECO:0007669"/>
    <property type="project" value="InterPro"/>
</dbReference>
<keyword evidence="5 6" id="KW-0472">Membrane</keyword>
<dbReference type="SUPFAM" id="SSF111352">
    <property type="entry name" value="Ammonium transporter"/>
    <property type="match status" value="1"/>
</dbReference>
<feature type="transmembrane region" description="Helical" evidence="6">
    <location>
        <begin position="157"/>
        <end position="176"/>
    </location>
</feature>
<dbReference type="Gene3D" id="1.10.3430.10">
    <property type="entry name" value="Ammonium transporter AmtB like domains"/>
    <property type="match status" value="1"/>
</dbReference>
<name>A0A9J7ITT0_SPOLT</name>
<evidence type="ECO:0000256" key="1">
    <source>
        <dbReference type="ARBA" id="ARBA00004141"/>
    </source>
</evidence>
<comment type="similarity">
    <text evidence="2">Belongs to the ammonium transporter (TC 2.A.49) family. Rh subfamily.</text>
</comment>